<dbReference type="PANTHER" id="PTHR11113">
    <property type="entry name" value="N-ACETYLGLUCOSAMINE-6-PHOSPHATE DEACETYLASE"/>
    <property type="match status" value="1"/>
</dbReference>
<dbReference type="Proteomes" id="UP000830167">
    <property type="component" value="Chromosome"/>
</dbReference>
<dbReference type="InterPro" id="IPR026912">
    <property type="entry name" value="Adenine_deam_C"/>
</dbReference>
<evidence type="ECO:0000256" key="3">
    <source>
        <dbReference type="ARBA" id="ARBA00022801"/>
    </source>
</evidence>
<evidence type="ECO:0000313" key="7">
    <source>
        <dbReference type="EMBL" id="UOF89611.1"/>
    </source>
</evidence>
<gene>
    <name evidence="7" type="ORF">LSG31_17245</name>
</gene>
<keyword evidence="3" id="KW-0378">Hydrolase</keyword>
<dbReference type="Pfam" id="PF01979">
    <property type="entry name" value="Amidohydro_1"/>
    <property type="match status" value="1"/>
</dbReference>
<comment type="catalytic activity">
    <reaction evidence="4">
        <text>adenine + H2O + H(+) = hypoxanthine + NH4(+)</text>
        <dbReference type="Rhea" id="RHEA:23688"/>
        <dbReference type="ChEBI" id="CHEBI:15377"/>
        <dbReference type="ChEBI" id="CHEBI:15378"/>
        <dbReference type="ChEBI" id="CHEBI:16708"/>
        <dbReference type="ChEBI" id="CHEBI:17368"/>
        <dbReference type="ChEBI" id="CHEBI:28938"/>
        <dbReference type="EC" id="3.5.4.2"/>
    </reaction>
</comment>
<feature type="domain" description="Adenine deaminase C-terminal" evidence="6">
    <location>
        <begin position="413"/>
        <end position="576"/>
    </location>
</feature>
<name>A0ABY4CJI5_9BACL</name>
<protein>
    <recommendedName>
        <fullName evidence="2">adenine deaminase</fullName>
        <ecNumber evidence="2">3.5.4.2</ecNumber>
    </recommendedName>
</protein>
<dbReference type="SUPFAM" id="SSF51556">
    <property type="entry name" value="Metallo-dependent hydrolases"/>
    <property type="match status" value="1"/>
</dbReference>
<dbReference type="Gene3D" id="3.20.20.140">
    <property type="entry name" value="Metal-dependent hydrolases"/>
    <property type="match status" value="1"/>
</dbReference>
<evidence type="ECO:0000259" key="6">
    <source>
        <dbReference type="Pfam" id="PF13382"/>
    </source>
</evidence>
<sequence>MKYEANRYELIQVAQGKQFADMFLRNGLVVNVYSGEILPCHVAIYKDRIAYVGASERSIGRYTKIIDCSNKYVVPGYIEPHAHPWVFYNPVSLTEKVLPLGTTTVIHDNLFFYLHMGAKGFANMLTDLKGLPGNHLWLVRLVSQARYPGERDWFHETDIRSLLELDDVIGTAEVTRWPLLYQGDPFVIETVEYAKSLGKVSDGHTSGCSYDRLNSIVAAGISACHEAITAGEVLDRVRLGLWTTLRNSSLRPDLPEIIKSITEGTISTNRILMTTDGPNPGFIEEYGFVDGLLRQAVELGLPPIQALQMVTINAATYLGLEQHIGGIAPARRADVLVLPDLVSFRPETVIAGGQVVAESGNFTQPLPKIDWLQHIVKQPFTVSKQVVADANLYPYPLRDENSSIPVIDFLMAVITKQTNLELPCHNGYADISEYPDLVYAALIDRDGKWVSHAILKHFANRLDGMASTYNTTTHLLVIGRNPKAMAKAAVRVYEMGGGIAVIDGEASVLEIPLPFTGMMTTDSSFATALQFHDALLDTLRQRGYPFHDILYTLLFLTCDCLPGLRLTPEGIYHVKSDTVIISARNLQVTTISY</sequence>
<evidence type="ECO:0000313" key="8">
    <source>
        <dbReference type="Proteomes" id="UP000830167"/>
    </source>
</evidence>
<proteinExistence type="inferred from homology"/>
<dbReference type="PANTHER" id="PTHR11113:SF6">
    <property type="entry name" value="ADENINE DEAMINASE YERA-RELATED"/>
    <property type="match status" value="1"/>
</dbReference>
<dbReference type="EMBL" id="CP089291">
    <property type="protein sequence ID" value="UOF89611.1"/>
    <property type="molecule type" value="Genomic_DNA"/>
</dbReference>
<accession>A0ABY4CJI5</accession>
<keyword evidence="8" id="KW-1185">Reference proteome</keyword>
<comment type="similarity">
    <text evidence="1">Belongs to the metallo-dependent hydrolases superfamily. Adenine deaminase family.</text>
</comment>
<organism evidence="7 8">
    <name type="scientific">Fodinisporobacter ferrooxydans</name>
    <dbReference type="NCBI Taxonomy" id="2901836"/>
    <lineage>
        <taxon>Bacteria</taxon>
        <taxon>Bacillati</taxon>
        <taxon>Bacillota</taxon>
        <taxon>Bacilli</taxon>
        <taxon>Bacillales</taxon>
        <taxon>Alicyclobacillaceae</taxon>
        <taxon>Fodinisporobacter</taxon>
    </lineage>
</organism>
<dbReference type="Pfam" id="PF13382">
    <property type="entry name" value="Adenine_deam_C"/>
    <property type="match status" value="1"/>
</dbReference>
<dbReference type="InterPro" id="IPR032466">
    <property type="entry name" value="Metal_Hydrolase"/>
</dbReference>
<dbReference type="InterPro" id="IPR006680">
    <property type="entry name" value="Amidohydro-rel"/>
</dbReference>
<dbReference type="SUPFAM" id="SSF51338">
    <property type="entry name" value="Composite domain of metallo-dependent hydrolases"/>
    <property type="match status" value="1"/>
</dbReference>
<dbReference type="RefSeq" id="WP_347436299.1">
    <property type="nucleotide sequence ID" value="NZ_CP089291.1"/>
</dbReference>
<evidence type="ECO:0000256" key="1">
    <source>
        <dbReference type="ARBA" id="ARBA00006773"/>
    </source>
</evidence>
<dbReference type="EC" id="3.5.4.2" evidence="2"/>
<evidence type="ECO:0000256" key="4">
    <source>
        <dbReference type="ARBA" id="ARBA00047720"/>
    </source>
</evidence>
<feature type="domain" description="Amidohydrolase-related" evidence="5">
    <location>
        <begin position="72"/>
        <end position="356"/>
    </location>
</feature>
<evidence type="ECO:0000256" key="2">
    <source>
        <dbReference type="ARBA" id="ARBA00012782"/>
    </source>
</evidence>
<dbReference type="InterPro" id="IPR011059">
    <property type="entry name" value="Metal-dep_hydrolase_composite"/>
</dbReference>
<evidence type="ECO:0000259" key="5">
    <source>
        <dbReference type="Pfam" id="PF01979"/>
    </source>
</evidence>
<reference evidence="7" key="1">
    <citation type="submission" date="2021-12" db="EMBL/GenBank/DDBJ databases">
        <title>Alicyclobacillaceae gen. nov., sp. nov., isolated from chalcocite enrichment system.</title>
        <authorList>
            <person name="Jiang Z."/>
        </authorList>
    </citation>
    <scope>NUCLEOTIDE SEQUENCE</scope>
    <source>
        <strain evidence="7">MYW30-H2</strain>
    </source>
</reference>
<dbReference type="Gene3D" id="2.30.40.10">
    <property type="entry name" value="Urease, subunit C, domain 1"/>
    <property type="match status" value="1"/>
</dbReference>